<organism evidence="1 2">
    <name type="scientific">Gloeophyllum trabeum (strain ATCC 11539 / FP-39264 / Madison 617)</name>
    <name type="common">Brown rot fungus</name>
    <dbReference type="NCBI Taxonomy" id="670483"/>
    <lineage>
        <taxon>Eukaryota</taxon>
        <taxon>Fungi</taxon>
        <taxon>Dikarya</taxon>
        <taxon>Basidiomycota</taxon>
        <taxon>Agaricomycotina</taxon>
        <taxon>Agaricomycetes</taxon>
        <taxon>Gloeophyllales</taxon>
        <taxon>Gloeophyllaceae</taxon>
        <taxon>Gloeophyllum</taxon>
    </lineage>
</organism>
<dbReference type="AlphaFoldDB" id="S7QBA1"/>
<name>S7QBA1_GLOTA</name>
<dbReference type="KEGG" id="gtr:GLOTRDRAFT_19798"/>
<dbReference type="GeneID" id="19304988"/>
<evidence type="ECO:0000313" key="1">
    <source>
        <dbReference type="EMBL" id="EPQ57221.1"/>
    </source>
</evidence>
<dbReference type="Proteomes" id="UP000030669">
    <property type="component" value="Unassembled WGS sequence"/>
</dbReference>
<dbReference type="EMBL" id="KB469299">
    <property type="protein sequence ID" value="EPQ57221.1"/>
    <property type="molecule type" value="Genomic_DNA"/>
</dbReference>
<dbReference type="RefSeq" id="XP_007863868.1">
    <property type="nucleotide sequence ID" value="XM_007865677.1"/>
</dbReference>
<keyword evidence="2" id="KW-1185">Reference proteome</keyword>
<dbReference type="InterPro" id="IPR029058">
    <property type="entry name" value="AB_hydrolase_fold"/>
</dbReference>
<dbReference type="HOGENOM" id="CLU_2352246_0_0_1"/>
<sequence length="97" mass="10983">FADSGAVPGSNDYTTLVLYHGSAFNSHSFHKLLPLATSRNLRIVIVNRREYHGSTRYTDEEISDLQAGRKTFLERTGLHTAEFLIYFAQTHDIPKIS</sequence>
<evidence type="ECO:0000313" key="2">
    <source>
        <dbReference type="Proteomes" id="UP000030669"/>
    </source>
</evidence>
<dbReference type="SUPFAM" id="SSF53474">
    <property type="entry name" value="alpha/beta-Hydrolases"/>
    <property type="match status" value="1"/>
</dbReference>
<reference evidence="1 2" key="1">
    <citation type="journal article" date="2012" name="Science">
        <title>The Paleozoic origin of enzymatic lignin decomposition reconstructed from 31 fungal genomes.</title>
        <authorList>
            <person name="Floudas D."/>
            <person name="Binder M."/>
            <person name="Riley R."/>
            <person name="Barry K."/>
            <person name="Blanchette R.A."/>
            <person name="Henrissat B."/>
            <person name="Martinez A.T."/>
            <person name="Otillar R."/>
            <person name="Spatafora J.W."/>
            <person name="Yadav J.S."/>
            <person name="Aerts A."/>
            <person name="Benoit I."/>
            <person name="Boyd A."/>
            <person name="Carlson A."/>
            <person name="Copeland A."/>
            <person name="Coutinho P.M."/>
            <person name="de Vries R.P."/>
            <person name="Ferreira P."/>
            <person name="Findley K."/>
            <person name="Foster B."/>
            <person name="Gaskell J."/>
            <person name="Glotzer D."/>
            <person name="Gorecki P."/>
            <person name="Heitman J."/>
            <person name="Hesse C."/>
            <person name="Hori C."/>
            <person name="Igarashi K."/>
            <person name="Jurgens J.A."/>
            <person name="Kallen N."/>
            <person name="Kersten P."/>
            <person name="Kohler A."/>
            <person name="Kuees U."/>
            <person name="Kumar T.K.A."/>
            <person name="Kuo A."/>
            <person name="LaButti K."/>
            <person name="Larrondo L.F."/>
            <person name="Lindquist E."/>
            <person name="Ling A."/>
            <person name="Lombard V."/>
            <person name="Lucas S."/>
            <person name="Lundell T."/>
            <person name="Martin R."/>
            <person name="McLaughlin D.J."/>
            <person name="Morgenstern I."/>
            <person name="Morin E."/>
            <person name="Murat C."/>
            <person name="Nagy L.G."/>
            <person name="Nolan M."/>
            <person name="Ohm R.A."/>
            <person name="Patyshakuliyeva A."/>
            <person name="Rokas A."/>
            <person name="Ruiz-Duenas F.J."/>
            <person name="Sabat G."/>
            <person name="Salamov A."/>
            <person name="Samejima M."/>
            <person name="Schmutz J."/>
            <person name="Slot J.C."/>
            <person name="St John F."/>
            <person name="Stenlid J."/>
            <person name="Sun H."/>
            <person name="Sun S."/>
            <person name="Syed K."/>
            <person name="Tsang A."/>
            <person name="Wiebenga A."/>
            <person name="Young D."/>
            <person name="Pisabarro A."/>
            <person name="Eastwood D.C."/>
            <person name="Martin F."/>
            <person name="Cullen D."/>
            <person name="Grigoriev I.V."/>
            <person name="Hibbett D.S."/>
        </authorList>
    </citation>
    <scope>NUCLEOTIDE SEQUENCE [LARGE SCALE GENOMIC DNA]</scope>
    <source>
        <strain evidence="1 2">ATCC 11539</strain>
    </source>
</reference>
<protein>
    <recommendedName>
        <fullName evidence="3">AB hydrolase-1 domain-containing protein</fullName>
    </recommendedName>
</protein>
<feature type="non-terminal residue" evidence="1">
    <location>
        <position position="1"/>
    </location>
</feature>
<accession>S7QBA1</accession>
<evidence type="ECO:0008006" key="3">
    <source>
        <dbReference type="Google" id="ProtNLM"/>
    </source>
</evidence>
<gene>
    <name evidence="1" type="ORF">GLOTRDRAFT_19798</name>
</gene>
<feature type="non-terminal residue" evidence="1">
    <location>
        <position position="97"/>
    </location>
</feature>
<proteinExistence type="predicted"/>
<dbReference type="Gene3D" id="3.40.50.1820">
    <property type="entry name" value="alpha/beta hydrolase"/>
    <property type="match status" value="1"/>
</dbReference>
<dbReference type="OrthoDB" id="5311491at2759"/>